<evidence type="ECO:0000259" key="7">
    <source>
        <dbReference type="PROSITE" id="PS50158"/>
    </source>
</evidence>
<dbReference type="Gene3D" id="3.30.420.10">
    <property type="entry name" value="Ribonuclease H-like superfamily/Ribonuclease H"/>
    <property type="match status" value="1"/>
</dbReference>
<dbReference type="SMART" id="SM00343">
    <property type="entry name" value="ZnF_C2HC"/>
    <property type="match status" value="1"/>
</dbReference>
<dbReference type="Gene3D" id="4.10.60.10">
    <property type="entry name" value="Zinc finger, CCHC-type"/>
    <property type="match status" value="1"/>
</dbReference>
<evidence type="ECO:0000256" key="2">
    <source>
        <dbReference type="ARBA" id="ARBA00022723"/>
    </source>
</evidence>
<feature type="domain" description="CCHC-type" evidence="7">
    <location>
        <begin position="226"/>
        <end position="241"/>
    </location>
</feature>
<comment type="caution">
    <text evidence="9">The sequence shown here is derived from an EMBL/GenBank/DDBJ whole genome shotgun (WGS) entry which is preliminary data.</text>
</comment>
<keyword evidence="10" id="KW-1185">Reference proteome</keyword>
<dbReference type="Pfam" id="PF07727">
    <property type="entry name" value="RVT_2"/>
    <property type="match status" value="1"/>
</dbReference>
<feature type="compositionally biased region" description="Acidic residues" evidence="6">
    <location>
        <begin position="779"/>
        <end position="806"/>
    </location>
</feature>
<dbReference type="Pfam" id="PF13976">
    <property type="entry name" value="gag_pre-integrs"/>
    <property type="match status" value="1"/>
</dbReference>
<dbReference type="PROSITE" id="PS50158">
    <property type="entry name" value="ZF_CCHC"/>
    <property type="match status" value="1"/>
</dbReference>
<gene>
    <name evidence="9" type="ORF">VaNZ11_010983</name>
</gene>
<evidence type="ECO:0000256" key="5">
    <source>
        <dbReference type="PROSITE-ProRule" id="PRU00047"/>
    </source>
</evidence>
<dbReference type="PROSITE" id="PS50994">
    <property type="entry name" value="INTEGRASE"/>
    <property type="match status" value="1"/>
</dbReference>
<dbReference type="EMBL" id="BSDZ01000053">
    <property type="protein sequence ID" value="GLI66941.1"/>
    <property type="molecule type" value="Genomic_DNA"/>
</dbReference>
<organism evidence="9 10">
    <name type="scientific">Volvox africanus</name>
    <dbReference type="NCBI Taxonomy" id="51714"/>
    <lineage>
        <taxon>Eukaryota</taxon>
        <taxon>Viridiplantae</taxon>
        <taxon>Chlorophyta</taxon>
        <taxon>core chlorophytes</taxon>
        <taxon>Chlorophyceae</taxon>
        <taxon>CS clade</taxon>
        <taxon>Chlamydomonadales</taxon>
        <taxon>Volvocaceae</taxon>
        <taxon>Volvox</taxon>
    </lineage>
</organism>
<reference evidence="9 10" key="1">
    <citation type="journal article" date="2023" name="IScience">
        <title>Expanded male sex-determining region conserved during the evolution of homothallism in the green alga Volvox.</title>
        <authorList>
            <person name="Yamamoto K."/>
            <person name="Matsuzaki R."/>
            <person name="Mahakham W."/>
            <person name="Heman W."/>
            <person name="Sekimoto H."/>
            <person name="Kawachi M."/>
            <person name="Minakuchi Y."/>
            <person name="Toyoda A."/>
            <person name="Nozaki H."/>
        </authorList>
    </citation>
    <scope>NUCLEOTIDE SEQUENCE [LARGE SCALE GENOMIC DNA]</scope>
    <source>
        <strain evidence="9 10">NIES-4468</strain>
    </source>
</reference>
<evidence type="ECO:0000313" key="9">
    <source>
        <dbReference type="EMBL" id="GLI66941.1"/>
    </source>
</evidence>
<protein>
    <submittedName>
        <fullName evidence="9">Uncharacterized protein</fullName>
    </submittedName>
</protein>
<keyword evidence="5" id="KW-0863">Zinc-finger</keyword>
<evidence type="ECO:0000256" key="1">
    <source>
        <dbReference type="ARBA" id="ARBA00022670"/>
    </source>
</evidence>
<evidence type="ECO:0000256" key="6">
    <source>
        <dbReference type="SAM" id="MobiDB-lite"/>
    </source>
</evidence>
<accession>A0ABQ5SBD9</accession>
<dbReference type="InterPro" id="IPR025724">
    <property type="entry name" value="GAG-pre-integrase_dom"/>
</dbReference>
<feature type="region of interest" description="Disordered" evidence="6">
    <location>
        <begin position="777"/>
        <end position="820"/>
    </location>
</feature>
<dbReference type="Pfam" id="PF14223">
    <property type="entry name" value="Retrotran_gag_2"/>
    <property type="match status" value="1"/>
</dbReference>
<evidence type="ECO:0000256" key="3">
    <source>
        <dbReference type="ARBA" id="ARBA00022750"/>
    </source>
</evidence>
<feature type="compositionally biased region" description="Pro residues" evidence="6">
    <location>
        <begin position="807"/>
        <end position="818"/>
    </location>
</feature>
<proteinExistence type="predicted"/>
<dbReference type="InterPro" id="IPR057670">
    <property type="entry name" value="SH3_retrovirus"/>
</dbReference>
<dbReference type="SUPFAM" id="SSF53098">
    <property type="entry name" value="Ribonuclease H-like"/>
    <property type="match status" value="1"/>
</dbReference>
<keyword evidence="5" id="KW-0862">Zinc</keyword>
<evidence type="ECO:0000259" key="8">
    <source>
        <dbReference type="PROSITE" id="PS50994"/>
    </source>
</evidence>
<dbReference type="Pfam" id="PF25597">
    <property type="entry name" value="SH3_retrovirus"/>
    <property type="match status" value="1"/>
</dbReference>
<name>A0ABQ5SBD9_9CHLO</name>
<dbReference type="SUPFAM" id="SSF57756">
    <property type="entry name" value="Retrovirus zinc finger-like domains"/>
    <property type="match status" value="1"/>
</dbReference>
<dbReference type="InterPro" id="IPR012337">
    <property type="entry name" value="RNaseH-like_sf"/>
</dbReference>
<dbReference type="InterPro" id="IPR054722">
    <property type="entry name" value="PolX-like_BBD"/>
</dbReference>
<evidence type="ECO:0000256" key="4">
    <source>
        <dbReference type="ARBA" id="ARBA00022801"/>
    </source>
</evidence>
<dbReference type="Pfam" id="PF22936">
    <property type="entry name" value="Pol_BBD"/>
    <property type="match status" value="1"/>
</dbReference>
<feature type="compositionally biased region" description="Pro residues" evidence="6">
    <location>
        <begin position="262"/>
        <end position="283"/>
    </location>
</feature>
<dbReference type="InterPro" id="IPR001878">
    <property type="entry name" value="Znf_CCHC"/>
</dbReference>
<keyword evidence="1" id="KW-0645">Protease</keyword>
<keyword evidence="2" id="KW-0479">Metal-binding</keyword>
<dbReference type="SUPFAM" id="SSF56672">
    <property type="entry name" value="DNA/RNA polymerases"/>
    <property type="match status" value="1"/>
</dbReference>
<dbReference type="CDD" id="cd09272">
    <property type="entry name" value="RNase_HI_RT_Ty1"/>
    <property type="match status" value="1"/>
</dbReference>
<dbReference type="InterPro" id="IPR036875">
    <property type="entry name" value="Znf_CCHC_sf"/>
</dbReference>
<dbReference type="InterPro" id="IPR013103">
    <property type="entry name" value="RVT_2"/>
</dbReference>
<feature type="domain" description="Integrase catalytic" evidence="8">
    <location>
        <begin position="531"/>
        <end position="705"/>
    </location>
</feature>
<feature type="region of interest" description="Disordered" evidence="6">
    <location>
        <begin position="195"/>
        <end position="220"/>
    </location>
</feature>
<evidence type="ECO:0000313" key="10">
    <source>
        <dbReference type="Proteomes" id="UP001165090"/>
    </source>
</evidence>
<dbReference type="Pfam" id="PF00665">
    <property type="entry name" value="rve"/>
    <property type="match status" value="1"/>
</dbReference>
<dbReference type="InterPro" id="IPR043502">
    <property type="entry name" value="DNA/RNA_pol_sf"/>
</dbReference>
<dbReference type="InterPro" id="IPR036397">
    <property type="entry name" value="RNaseH_sf"/>
</dbReference>
<dbReference type="PANTHER" id="PTHR42648:SF28">
    <property type="entry name" value="TRANSPOSON-ENCODED PROTEIN WITH RIBONUCLEASE H-LIKE AND RETROVIRUS ZINC FINGER-LIKE DOMAINS"/>
    <property type="match status" value="1"/>
</dbReference>
<dbReference type="Proteomes" id="UP001165090">
    <property type="component" value="Unassembled WGS sequence"/>
</dbReference>
<feature type="region of interest" description="Disordered" evidence="6">
    <location>
        <begin position="256"/>
        <end position="302"/>
    </location>
</feature>
<keyword evidence="3" id="KW-0064">Aspartyl protease</keyword>
<dbReference type="PANTHER" id="PTHR42648">
    <property type="entry name" value="TRANSPOSASE, PUTATIVE-RELATED"/>
    <property type="match status" value="1"/>
</dbReference>
<sequence>MGKDEDTTKVFFGRDDYVTVTQVVNAHLERKLIDDTISDDEDVLAAIKPNDDKLARGTIKKYILPEDLLQFAGNTTARDLWVALAKKHIPNVRNFRMQIQQQLKDFEMLSGESIDDYFRRFYKIGYKASLISMKIEPEDALLHLIRGLSSDYDGVKSVLRHMESIESVDQLQDMLKTEEGELRLQRNKAREVSLMSLSRTHDGARVGPSQGAGAGNADGGRSRKACLYCNKEGHFIAECRKKANDEQRGIWRPALKGLRQKPPNPPALAAPPPAPPPVAPVAQPPAAAQAAAPPRPAQGQRRQLIARVYSSQQDDWERELWLFDTGAEVHVTGDKDKLRNYQHCGSDCKVWLKTANGSVVRPEGHGRVMFRSSCFETDVEVDVYHAPGIMGHILSLKALEGSFGPNVVPQFSGVLPHVEIGGAPAIELEKIDGLFYAEDSSYDSWMGRYGSDRCLSGKKVREELRKVKLAITKQDSNLGVLWHKRYGHLGFDALAKVASSDMVTGFGASVDDVVAAKGQFCKPCAEGKQTRQPHPSTGNVTSKRLDLVHMDLCGPLPVKSWNNAKYWVTFYDDCTKFSEVRCITDKTVVPETVKEVIKLWERQTGDKVRRIHTDRGLEYVNEELASTLRDMGIFHEKTAPYTPQQNGAAERLNRTLEECVRTMLADSGLPQEMWSEAVITANTLRNVSPTKGSNLTPWERFIGEKPDVSKLRVFGCPAYVMIPKQQRHKLDPVSVPGQFVGYAPGMSAWRVWIPKDRRVRISCDVKFDEWGVRGSMEFDASESEEEDVSGSDPEADEGNEIQEESPPEQPPEPAPQPEPELDVPIALRKSQRQNTKYAKSILGVNVDIPATYEEAIASPLVDFWIEAMEEEFASLQEKGTWSLVEKPADNQALGVKWVYSVKLDKHGVVERFKARLVVKGFMQREGVDFEEVFAPVSKHSTLRVFLAMVAADDMELHQLDVKTAFLNGDLEEEIYTVQPPGFESGGPGLVCRLHKALYGLRQASRAWNKTLHEKLIQMGFEVSNADPSLYIRRDLDGQICTYLLVYVDDVLIASHDEQTVLEVKEEIKQLYECRDMGEAEVFLGLVIKRDRETRTLTVSQEHMIHELIERYGMVNADPRSIPMSPGMILMRAADGEVLDRSRYPYIELVGSLMYITNCTRPDIAQAVGVLTRHMSAPTEQHWRAAKAVVRFSLATPQCGIVFGGERVEEGLIGYTDSDYAGCIESCKSTGGYVFTLHGGSVSWSSRLQRTVTSSTMEAEYVAASEATKEALWLRLLLSELGYSLRPTTINCDSQSAIKITKNPVISGKSKHIAVRYHMVREQVARGAVVMEDCRSDDMVADILTKPLPLEKFAKHQKSMGVCKI</sequence>
<dbReference type="InterPro" id="IPR039537">
    <property type="entry name" value="Retrotran_Ty1/copia-like"/>
</dbReference>
<keyword evidence="4" id="KW-0378">Hydrolase</keyword>
<dbReference type="InterPro" id="IPR001584">
    <property type="entry name" value="Integrase_cat-core"/>
</dbReference>